<keyword evidence="1" id="KW-0812">Transmembrane</keyword>
<evidence type="ECO:0000313" key="4">
    <source>
        <dbReference type="Proteomes" id="UP001597526"/>
    </source>
</evidence>
<comment type="caution">
    <text evidence="3">The sequence shown here is derived from an EMBL/GenBank/DDBJ whole genome shotgun (WGS) entry which is preliminary data.</text>
</comment>
<dbReference type="RefSeq" id="WP_377766552.1">
    <property type="nucleotide sequence ID" value="NZ_JBHULB010000008.1"/>
</dbReference>
<evidence type="ECO:0000259" key="2">
    <source>
        <dbReference type="Pfam" id="PF13239"/>
    </source>
</evidence>
<proteinExistence type="predicted"/>
<name>A0ABW5MWZ2_9FLAO</name>
<evidence type="ECO:0000256" key="1">
    <source>
        <dbReference type="SAM" id="Phobius"/>
    </source>
</evidence>
<feature type="transmembrane region" description="Helical" evidence="1">
    <location>
        <begin position="44"/>
        <end position="64"/>
    </location>
</feature>
<organism evidence="3 4">
    <name type="scientific">Croceitalea marina</name>
    <dbReference type="NCBI Taxonomy" id="1775166"/>
    <lineage>
        <taxon>Bacteria</taxon>
        <taxon>Pseudomonadati</taxon>
        <taxon>Bacteroidota</taxon>
        <taxon>Flavobacteriia</taxon>
        <taxon>Flavobacteriales</taxon>
        <taxon>Flavobacteriaceae</taxon>
        <taxon>Croceitalea</taxon>
    </lineage>
</organism>
<feature type="transmembrane region" description="Helical" evidence="1">
    <location>
        <begin position="76"/>
        <end position="93"/>
    </location>
</feature>
<evidence type="ECO:0000313" key="3">
    <source>
        <dbReference type="EMBL" id="MFD2586999.1"/>
    </source>
</evidence>
<sequence length="128" mass="15173">MGAKKDQGVYGKAGRTGKMEVIMKNYNKDKYVKAKKRVDELKGFYIHATIYTVINAFILVNIFIQSGYNGSGFWQIEHFFTLFFWGIGLFFHASKVFRLNPFFNKDWEQRQIEKYIEKDKEEADKFTK</sequence>
<protein>
    <submittedName>
        <fullName evidence="3">2TM domain-containing protein</fullName>
    </submittedName>
</protein>
<dbReference type="EMBL" id="JBHULB010000008">
    <property type="protein sequence ID" value="MFD2586999.1"/>
    <property type="molecule type" value="Genomic_DNA"/>
</dbReference>
<keyword evidence="1" id="KW-1133">Transmembrane helix</keyword>
<dbReference type="Proteomes" id="UP001597526">
    <property type="component" value="Unassembled WGS sequence"/>
</dbReference>
<feature type="domain" description="2TM" evidence="2">
    <location>
        <begin position="33"/>
        <end position="117"/>
    </location>
</feature>
<keyword evidence="4" id="KW-1185">Reference proteome</keyword>
<gene>
    <name evidence="3" type="ORF">ACFSQJ_08655</name>
</gene>
<accession>A0ABW5MWZ2</accession>
<reference evidence="4" key="1">
    <citation type="journal article" date="2019" name="Int. J. Syst. Evol. Microbiol.">
        <title>The Global Catalogue of Microorganisms (GCM) 10K type strain sequencing project: providing services to taxonomists for standard genome sequencing and annotation.</title>
        <authorList>
            <consortium name="The Broad Institute Genomics Platform"/>
            <consortium name="The Broad Institute Genome Sequencing Center for Infectious Disease"/>
            <person name="Wu L."/>
            <person name="Ma J."/>
        </authorList>
    </citation>
    <scope>NUCLEOTIDE SEQUENCE [LARGE SCALE GENOMIC DNA]</scope>
    <source>
        <strain evidence="4">KCTC 52368</strain>
    </source>
</reference>
<dbReference type="InterPro" id="IPR025698">
    <property type="entry name" value="2TM_dom"/>
</dbReference>
<keyword evidence="1" id="KW-0472">Membrane</keyword>
<dbReference type="Pfam" id="PF13239">
    <property type="entry name" value="2TM"/>
    <property type="match status" value="1"/>
</dbReference>